<dbReference type="GO" id="GO:0031462">
    <property type="term" value="C:Cul2-RING ubiquitin ligase complex"/>
    <property type="evidence" value="ECO:0007669"/>
    <property type="project" value="TreeGrafter"/>
</dbReference>
<dbReference type="Pfam" id="PF25572">
    <property type="entry name" value="TPR_ZSWIM8"/>
    <property type="match status" value="1"/>
</dbReference>
<reference evidence="3" key="1">
    <citation type="submission" date="2022-11" db="UniProtKB">
        <authorList>
            <consortium name="WormBaseParasite"/>
        </authorList>
    </citation>
    <scope>IDENTIFICATION</scope>
</reference>
<dbReference type="Proteomes" id="UP000887574">
    <property type="component" value="Unplaced"/>
</dbReference>
<feature type="domain" description="ZSWIM8 TPR repeats" evidence="1">
    <location>
        <begin position="298"/>
        <end position="460"/>
    </location>
</feature>
<protein>
    <recommendedName>
        <fullName evidence="1">ZSWIM8 TPR repeats domain-containing protein</fullName>
    </recommendedName>
</protein>
<keyword evidence="2" id="KW-1185">Reference proteome</keyword>
<dbReference type="PANTHER" id="PTHR22619">
    <property type="entry name" value="ZINC FINGER SWIM DOMAIN CONTAINING PROTEIN 4, 5, 6"/>
    <property type="match status" value="1"/>
</dbReference>
<dbReference type="InterPro" id="IPR057945">
    <property type="entry name" value="TPR_ZSWIM8"/>
</dbReference>
<sequence>MANNQDHQQLNIVNGEAVEPNEAWLMQLAAIDENEDVGFIGVEDDRFSFEDSERFEEDSLCSLPSETGSLNHKWRGWAAKNNSAIISTAENNPIHLQPTLIERSSRKEIQPQSNWRVKSLAEIAASKAAKTLSFEAIESIYQSIKPMNTCQKEDIRLYSCLANGNANQFSEGEHLYQAGAVGEIFQIGYHLSAIVNVYDEIATSESNYRVIWIVLQETPNCLMIFRSGEDSVMYVLVLRVFFLVPAHCGSLSTANSPPRKRRIPTNYLDSITELSDDKLKKLAQYLINELPREDFDQLVKPSPTVHCDVQYLSSTSPPASNEWNTLIRPLRSKEPEALWNLLSIVREMLKRGDENATTLLHIITEQCMSIDPVLIWWYQTCLTQSGYWHFSGYRNHTLHSHVSTTQYNAGSLCDEIVKLWRLAALNPKLSSFEREQLASLLQLYHRTAVHHIWRIIGNLSVDHYLSQNIER</sequence>
<dbReference type="WBParaSite" id="jg6318">
    <property type="protein sequence ID" value="jg6318"/>
    <property type="gene ID" value="jg6318"/>
</dbReference>
<accession>A0A915EG49</accession>
<evidence type="ECO:0000313" key="3">
    <source>
        <dbReference type="WBParaSite" id="jg6318"/>
    </source>
</evidence>
<evidence type="ECO:0000313" key="2">
    <source>
        <dbReference type="Proteomes" id="UP000887574"/>
    </source>
</evidence>
<proteinExistence type="predicted"/>
<dbReference type="AlphaFoldDB" id="A0A915EG49"/>
<evidence type="ECO:0000259" key="1">
    <source>
        <dbReference type="Pfam" id="PF25572"/>
    </source>
</evidence>
<dbReference type="PANTHER" id="PTHR22619:SF1">
    <property type="entry name" value="ZINC FINGER SWIM DOMAIN-CONTAINING PROTEIN 8"/>
    <property type="match status" value="1"/>
</dbReference>
<organism evidence="2 3">
    <name type="scientific">Ditylenchus dipsaci</name>
    <dbReference type="NCBI Taxonomy" id="166011"/>
    <lineage>
        <taxon>Eukaryota</taxon>
        <taxon>Metazoa</taxon>
        <taxon>Ecdysozoa</taxon>
        <taxon>Nematoda</taxon>
        <taxon>Chromadorea</taxon>
        <taxon>Rhabditida</taxon>
        <taxon>Tylenchina</taxon>
        <taxon>Tylenchomorpha</taxon>
        <taxon>Sphaerularioidea</taxon>
        <taxon>Anguinidae</taxon>
        <taxon>Anguininae</taxon>
        <taxon>Ditylenchus</taxon>
    </lineage>
</organism>
<name>A0A915EG49_9BILA</name>